<evidence type="ECO:0000256" key="3">
    <source>
        <dbReference type="ARBA" id="ARBA00022737"/>
    </source>
</evidence>
<keyword evidence="5" id="KW-0862">Zinc</keyword>
<comment type="subcellular location">
    <subcellularLocation>
        <location evidence="1">Nucleus</location>
    </subcellularLocation>
</comment>
<evidence type="ECO:0000256" key="5">
    <source>
        <dbReference type="ARBA" id="ARBA00022833"/>
    </source>
</evidence>
<evidence type="ECO:0000256" key="4">
    <source>
        <dbReference type="ARBA" id="ARBA00022771"/>
    </source>
</evidence>
<evidence type="ECO:0000259" key="12">
    <source>
        <dbReference type="PROSITE" id="PS50157"/>
    </source>
</evidence>
<dbReference type="InterPro" id="IPR013087">
    <property type="entry name" value="Znf_C2H2_type"/>
</dbReference>
<feature type="compositionally biased region" description="Polar residues" evidence="11">
    <location>
        <begin position="253"/>
        <end position="264"/>
    </location>
</feature>
<accession>A0A8H5FST9</accession>
<keyword evidence="3" id="KW-0677">Repeat</keyword>
<keyword evidence="6" id="KW-0805">Transcription regulation</keyword>
<feature type="compositionally biased region" description="Low complexity" evidence="11">
    <location>
        <begin position="96"/>
        <end position="109"/>
    </location>
</feature>
<evidence type="ECO:0000256" key="10">
    <source>
        <dbReference type="PROSITE-ProRule" id="PRU00042"/>
    </source>
</evidence>
<feature type="domain" description="C2H2-type" evidence="12">
    <location>
        <begin position="163"/>
        <end position="187"/>
    </location>
</feature>
<dbReference type="GO" id="GO:0003677">
    <property type="term" value="F:DNA binding"/>
    <property type="evidence" value="ECO:0007669"/>
    <property type="project" value="UniProtKB-KW"/>
</dbReference>
<dbReference type="GO" id="GO:0005634">
    <property type="term" value="C:nucleus"/>
    <property type="evidence" value="ECO:0007669"/>
    <property type="project" value="UniProtKB-SubCell"/>
</dbReference>
<evidence type="ECO:0000256" key="11">
    <source>
        <dbReference type="SAM" id="MobiDB-lite"/>
    </source>
</evidence>
<feature type="compositionally biased region" description="Polar residues" evidence="11">
    <location>
        <begin position="337"/>
        <end position="353"/>
    </location>
</feature>
<keyword evidence="8" id="KW-0804">Transcription</keyword>
<reference evidence="13 14" key="1">
    <citation type="journal article" date="2020" name="ISME J.">
        <title>Uncovering the hidden diversity of litter-decomposition mechanisms in mushroom-forming fungi.</title>
        <authorList>
            <person name="Floudas D."/>
            <person name="Bentzer J."/>
            <person name="Ahren D."/>
            <person name="Johansson T."/>
            <person name="Persson P."/>
            <person name="Tunlid A."/>
        </authorList>
    </citation>
    <scope>NUCLEOTIDE SEQUENCE [LARGE SCALE GENOMIC DNA]</scope>
    <source>
        <strain evidence="13 14">CBS 291.85</strain>
    </source>
</reference>
<feature type="compositionally biased region" description="Polar residues" evidence="11">
    <location>
        <begin position="279"/>
        <end position="304"/>
    </location>
</feature>
<dbReference type="Pfam" id="PF00096">
    <property type="entry name" value="zf-C2H2"/>
    <property type="match status" value="2"/>
</dbReference>
<dbReference type="Proteomes" id="UP000559256">
    <property type="component" value="Unassembled WGS sequence"/>
</dbReference>
<keyword evidence="14" id="KW-1185">Reference proteome</keyword>
<feature type="compositionally biased region" description="Polar residues" evidence="11">
    <location>
        <begin position="67"/>
        <end position="85"/>
    </location>
</feature>
<dbReference type="PROSITE" id="PS00028">
    <property type="entry name" value="ZINC_FINGER_C2H2_1"/>
    <property type="match status" value="2"/>
</dbReference>
<dbReference type="GO" id="GO:0008270">
    <property type="term" value="F:zinc ion binding"/>
    <property type="evidence" value="ECO:0007669"/>
    <property type="project" value="UniProtKB-KW"/>
</dbReference>
<sequence>MNTSEGTSPITTLPSLQEMFPEHLLSLPPSVRLSIMTTIKTSSPLGIRTTDIGDFSRHSKRPMKRPSNASSSFKLESFISRTPAPSSRDAYDDATSPRSSSPSTSSPSWTDEDQMDVDGEVDEGEDLMTDPGRRHTCAQCGKRFNRPSSLRIHTNVHTGETPFRCPYPGCGRLFNVNSNMRRHYRNHVITANPAIPVGSEVIDYSMIPRQRGRRNSKQVSVVAPEEPMQSTPLPSSRGLSGSTPVPVLKKAQWSFNSDSDSGTRNPYAFDSDEGEVMAKSSSFEQPVQQMTETRVVSSPQSQSHAEFNYPVYTSRRRHSNHSYAYPTPSPSLVRRSSMPNSNSGIDMFSSQSDRPSYERRHSPSRSPRSSLVHIARLIR</sequence>
<gene>
    <name evidence="13" type="ORF">D9758_013817</name>
</gene>
<evidence type="ECO:0000256" key="8">
    <source>
        <dbReference type="ARBA" id="ARBA00023163"/>
    </source>
</evidence>
<feature type="region of interest" description="Disordered" evidence="11">
    <location>
        <begin position="316"/>
        <end position="379"/>
    </location>
</feature>
<keyword evidence="4 10" id="KW-0863">Zinc-finger</keyword>
<dbReference type="OrthoDB" id="6077919at2759"/>
<protein>
    <recommendedName>
        <fullName evidence="12">C2H2-type domain-containing protein</fullName>
    </recommendedName>
</protein>
<dbReference type="SUPFAM" id="SSF57667">
    <property type="entry name" value="beta-beta-alpha zinc fingers"/>
    <property type="match status" value="1"/>
</dbReference>
<keyword evidence="7" id="KW-0238">DNA-binding</keyword>
<dbReference type="SMART" id="SM00355">
    <property type="entry name" value="ZnF_C2H2"/>
    <property type="match status" value="2"/>
</dbReference>
<comment type="caution">
    <text evidence="13">The sequence shown here is derived from an EMBL/GenBank/DDBJ whole genome shotgun (WGS) entry which is preliminary data.</text>
</comment>
<name>A0A8H5FST9_9AGAR</name>
<dbReference type="AlphaFoldDB" id="A0A8H5FST9"/>
<evidence type="ECO:0000256" key="1">
    <source>
        <dbReference type="ARBA" id="ARBA00004123"/>
    </source>
</evidence>
<feature type="compositionally biased region" description="Polar residues" evidence="11">
    <location>
        <begin position="228"/>
        <end position="243"/>
    </location>
</feature>
<dbReference type="InterPro" id="IPR036236">
    <property type="entry name" value="Znf_C2H2_sf"/>
</dbReference>
<dbReference type="PANTHER" id="PTHR46179:SF13">
    <property type="entry name" value="C2H2-TYPE DOMAIN-CONTAINING PROTEIN"/>
    <property type="match status" value="1"/>
</dbReference>
<proteinExistence type="predicted"/>
<evidence type="ECO:0000313" key="14">
    <source>
        <dbReference type="Proteomes" id="UP000559256"/>
    </source>
</evidence>
<dbReference type="EMBL" id="JAACJM010000089">
    <property type="protein sequence ID" value="KAF5347861.1"/>
    <property type="molecule type" value="Genomic_DNA"/>
</dbReference>
<dbReference type="FunFam" id="3.30.160.60:FF:001450">
    <property type="entry name" value="zinc finger protein 774"/>
    <property type="match status" value="1"/>
</dbReference>
<dbReference type="GO" id="GO:0006357">
    <property type="term" value="P:regulation of transcription by RNA polymerase II"/>
    <property type="evidence" value="ECO:0007669"/>
    <property type="project" value="TreeGrafter"/>
</dbReference>
<evidence type="ECO:0000256" key="7">
    <source>
        <dbReference type="ARBA" id="ARBA00023125"/>
    </source>
</evidence>
<evidence type="ECO:0000256" key="2">
    <source>
        <dbReference type="ARBA" id="ARBA00022723"/>
    </source>
</evidence>
<organism evidence="13 14">
    <name type="scientific">Tetrapyrgos nigripes</name>
    <dbReference type="NCBI Taxonomy" id="182062"/>
    <lineage>
        <taxon>Eukaryota</taxon>
        <taxon>Fungi</taxon>
        <taxon>Dikarya</taxon>
        <taxon>Basidiomycota</taxon>
        <taxon>Agaricomycotina</taxon>
        <taxon>Agaricomycetes</taxon>
        <taxon>Agaricomycetidae</taxon>
        <taxon>Agaricales</taxon>
        <taxon>Marasmiineae</taxon>
        <taxon>Marasmiaceae</taxon>
        <taxon>Tetrapyrgos</taxon>
    </lineage>
</organism>
<evidence type="ECO:0000313" key="13">
    <source>
        <dbReference type="EMBL" id="KAF5347861.1"/>
    </source>
</evidence>
<keyword evidence="2" id="KW-0479">Metal-binding</keyword>
<dbReference type="InterPro" id="IPR051061">
    <property type="entry name" value="Zinc_finger_trans_reg"/>
</dbReference>
<feature type="region of interest" description="Disordered" evidence="11">
    <location>
        <begin position="45"/>
        <end position="116"/>
    </location>
</feature>
<keyword evidence="9" id="KW-0539">Nucleus</keyword>
<dbReference type="PROSITE" id="PS50157">
    <property type="entry name" value="ZINC_FINGER_C2H2_2"/>
    <property type="match status" value="2"/>
</dbReference>
<feature type="domain" description="C2H2-type" evidence="12">
    <location>
        <begin position="135"/>
        <end position="162"/>
    </location>
</feature>
<feature type="region of interest" description="Disordered" evidence="11">
    <location>
        <begin position="211"/>
        <end position="304"/>
    </location>
</feature>
<dbReference type="PANTHER" id="PTHR46179">
    <property type="entry name" value="ZINC FINGER PROTEIN"/>
    <property type="match status" value="1"/>
</dbReference>
<evidence type="ECO:0000256" key="9">
    <source>
        <dbReference type="ARBA" id="ARBA00023242"/>
    </source>
</evidence>
<dbReference type="Gene3D" id="3.30.160.60">
    <property type="entry name" value="Classic Zinc Finger"/>
    <property type="match status" value="2"/>
</dbReference>
<evidence type="ECO:0000256" key="6">
    <source>
        <dbReference type="ARBA" id="ARBA00023015"/>
    </source>
</evidence>